<dbReference type="GO" id="GO:0042802">
    <property type="term" value="F:identical protein binding"/>
    <property type="evidence" value="ECO:0007669"/>
    <property type="project" value="UniProtKB-ARBA"/>
</dbReference>
<evidence type="ECO:0000256" key="11">
    <source>
        <dbReference type="SAM" id="Coils"/>
    </source>
</evidence>
<dbReference type="GO" id="GO:0043565">
    <property type="term" value="F:sequence-specific DNA binding"/>
    <property type="evidence" value="ECO:0007669"/>
    <property type="project" value="InterPro"/>
</dbReference>
<feature type="region of interest" description="Disordered" evidence="12">
    <location>
        <begin position="210"/>
        <end position="255"/>
    </location>
</feature>
<dbReference type="PRINTS" id="PR00031">
    <property type="entry name" value="HTHREPRESSR"/>
</dbReference>
<evidence type="ECO:0000256" key="8">
    <source>
        <dbReference type="PROSITE-ProRule" id="PRU00108"/>
    </source>
</evidence>
<keyword evidence="2 10" id="KW-0805">Transcription regulation</keyword>
<dbReference type="Gramene" id="ONK80851">
    <property type="protein sequence ID" value="ONK80851"/>
    <property type="gene ID" value="A4U43_C01F22480"/>
</dbReference>
<dbReference type="FunFam" id="1.10.10.60:FF:000159">
    <property type="entry name" value="Homeobox-leucine zipper protein HAT5"/>
    <property type="match status" value="1"/>
</dbReference>
<evidence type="ECO:0000256" key="6">
    <source>
        <dbReference type="ARBA" id="ARBA00023242"/>
    </source>
</evidence>
<evidence type="ECO:0000256" key="9">
    <source>
        <dbReference type="RuleBase" id="RU000682"/>
    </source>
</evidence>
<evidence type="ECO:0000256" key="1">
    <source>
        <dbReference type="ARBA" id="ARBA00004123"/>
    </source>
</evidence>
<dbReference type="InterPro" id="IPR001356">
    <property type="entry name" value="HD"/>
</dbReference>
<dbReference type="PANTHER" id="PTHR24326">
    <property type="entry name" value="HOMEOBOX-LEUCINE ZIPPER PROTEIN"/>
    <property type="match status" value="1"/>
</dbReference>
<keyword evidence="4 8" id="KW-0371">Homeobox</keyword>
<dbReference type="AlphaFoldDB" id="A0A5P1FVN3"/>
<evidence type="ECO:0000256" key="12">
    <source>
        <dbReference type="SAM" id="MobiDB-lite"/>
    </source>
</evidence>
<dbReference type="SUPFAM" id="SSF46689">
    <property type="entry name" value="Homeodomain-like"/>
    <property type="match status" value="1"/>
</dbReference>
<dbReference type="InterPro" id="IPR003106">
    <property type="entry name" value="Leu_zip_homeo"/>
</dbReference>
<keyword evidence="3 8" id="KW-0238">DNA-binding</keyword>
<dbReference type="Pfam" id="PF00046">
    <property type="entry name" value="Homeodomain"/>
    <property type="match status" value="1"/>
</dbReference>
<evidence type="ECO:0000256" key="3">
    <source>
        <dbReference type="ARBA" id="ARBA00023125"/>
    </source>
</evidence>
<keyword evidence="5 10" id="KW-0804">Transcription</keyword>
<feature type="domain" description="Homeobox" evidence="13">
    <location>
        <begin position="79"/>
        <end position="139"/>
    </location>
</feature>
<dbReference type="GO" id="GO:0000981">
    <property type="term" value="F:DNA-binding transcription factor activity, RNA polymerase II-specific"/>
    <property type="evidence" value="ECO:0007669"/>
    <property type="project" value="UniProtKB-UniRule"/>
</dbReference>
<feature type="coiled-coil region" evidence="11">
    <location>
        <begin position="152"/>
        <end position="179"/>
    </location>
</feature>
<dbReference type="PROSITE" id="PS00027">
    <property type="entry name" value="HOMEOBOX_1"/>
    <property type="match status" value="1"/>
</dbReference>
<protein>
    <recommendedName>
        <fullName evidence="10">Homeobox-leucine zipper protein</fullName>
    </recommendedName>
    <alternativeName>
        <fullName evidence="10">HD-ZIP protein</fullName>
    </alternativeName>
    <alternativeName>
        <fullName evidence="10">Homeodomain transcription factor</fullName>
    </alternativeName>
</protein>
<keyword evidence="15" id="KW-1185">Reference proteome</keyword>
<dbReference type="Gene3D" id="1.10.10.60">
    <property type="entry name" value="Homeodomain-like"/>
    <property type="match status" value="1"/>
</dbReference>
<feature type="region of interest" description="Disordered" evidence="12">
    <location>
        <begin position="58"/>
        <end position="86"/>
    </location>
</feature>
<dbReference type="InterPro" id="IPR045224">
    <property type="entry name" value="HDZip_class_I_plant"/>
</dbReference>
<dbReference type="GO" id="GO:0005634">
    <property type="term" value="C:nucleus"/>
    <property type="evidence" value="ECO:0007669"/>
    <property type="project" value="UniProtKB-SubCell"/>
</dbReference>
<dbReference type="Proteomes" id="UP000243459">
    <property type="component" value="Chromosome 1"/>
</dbReference>
<feature type="compositionally biased region" description="Basic and acidic residues" evidence="12">
    <location>
        <begin position="232"/>
        <end position="241"/>
    </location>
</feature>
<dbReference type="InterPro" id="IPR009057">
    <property type="entry name" value="Homeodomain-like_sf"/>
</dbReference>
<keyword evidence="11" id="KW-0175">Coiled coil</keyword>
<evidence type="ECO:0000259" key="13">
    <source>
        <dbReference type="PROSITE" id="PS50071"/>
    </source>
</evidence>
<evidence type="ECO:0000313" key="15">
    <source>
        <dbReference type="Proteomes" id="UP000243459"/>
    </source>
</evidence>
<dbReference type="OrthoDB" id="6159439at2759"/>
<dbReference type="EMBL" id="CM007381">
    <property type="protein sequence ID" value="ONK80851.1"/>
    <property type="molecule type" value="Genomic_DNA"/>
</dbReference>
<evidence type="ECO:0000256" key="7">
    <source>
        <dbReference type="ARBA" id="ARBA00025748"/>
    </source>
</evidence>
<comment type="subcellular location">
    <subcellularLocation>
        <location evidence="1 8 9">Nucleus</location>
    </subcellularLocation>
</comment>
<feature type="DNA-binding region" description="Homeobox" evidence="8">
    <location>
        <begin position="81"/>
        <end position="140"/>
    </location>
</feature>
<dbReference type="GO" id="GO:0045893">
    <property type="term" value="P:positive regulation of DNA-templated transcription"/>
    <property type="evidence" value="ECO:0007669"/>
    <property type="project" value="TreeGrafter"/>
</dbReference>
<reference evidence="15" key="1">
    <citation type="journal article" date="2017" name="Nat. Commun.">
        <title>The asparagus genome sheds light on the origin and evolution of a young Y chromosome.</title>
        <authorList>
            <person name="Harkess A."/>
            <person name="Zhou J."/>
            <person name="Xu C."/>
            <person name="Bowers J.E."/>
            <person name="Van der Hulst R."/>
            <person name="Ayyampalayam S."/>
            <person name="Mercati F."/>
            <person name="Riccardi P."/>
            <person name="McKain M.R."/>
            <person name="Kakrana A."/>
            <person name="Tang H."/>
            <person name="Ray J."/>
            <person name="Groenendijk J."/>
            <person name="Arikit S."/>
            <person name="Mathioni S.M."/>
            <person name="Nakano M."/>
            <person name="Shan H."/>
            <person name="Telgmann-Rauber A."/>
            <person name="Kanno A."/>
            <person name="Yue Z."/>
            <person name="Chen H."/>
            <person name="Li W."/>
            <person name="Chen Y."/>
            <person name="Xu X."/>
            <person name="Zhang Y."/>
            <person name="Luo S."/>
            <person name="Chen H."/>
            <person name="Gao J."/>
            <person name="Mao Z."/>
            <person name="Pires J.C."/>
            <person name="Luo M."/>
            <person name="Kudrna D."/>
            <person name="Wing R.A."/>
            <person name="Meyers B.C."/>
            <person name="Yi K."/>
            <person name="Kong H."/>
            <person name="Lavrijsen P."/>
            <person name="Sunseri F."/>
            <person name="Falavigna A."/>
            <person name="Ye Y."/>
            <person name="Leebens-Mack J.H."/>
            <person name="Chen G."/>
        </authorList>
    </citation>
    <scope>NUCLEOTIDE SEQUENCE [LARGE SCALE GENOMIC DNA]</scope>
    <source>
        <strain evidence="15">cv. DH0086</strain>
    </source>
</reference>
<comment type="function">
    <text evidence="10">Transcription factor.</text>
</comment>
<dbReference type="Pfam" id="PF02183">
    <property type="entry name" value="HALZ"/>
    <property type="match status" value="1"/>
</dbReference>
<dbReference type="InterPro" id="IPR017970">
    <property type="entry name" value="Homeobox_CS"/>
</dbReference>
<dbReference type="CDD" id="cd00086">
    <property type="entry name" value="homeodomain"/>
    <property type="match status" value="1"/>
</dbReference>
<gene>
    <name evidence="14" type="ORF">A4U43_C01F22480</name>
</gene>
<sequence>MAGRRVYGGSEMAVLLQNEEGISSEAFQALISSSSSHTGIRGSRSMLNFEEICHSTSNQPFYRPREPEESFDDDYDESLHQPEKKRRLTSTQVQFLEKSFEIENKLEPERKIQLAKDLGLQPRQVAIWFQNRRARWKTKQIEKDYEVLKKSFDVLKGDYDDLLKEKEKLKAEVVHLTDKLLLKENHKGVTEPLELRTTDNNITIELKNSETPRVGVKQEDHSSSDSAVSDSESPHCMDGAHTDSSNAFEPDQSDISYIEEDEEVKGYHQFLKLEDNSASFEFPVEDHSLWFWP</sequence>
<name>A0A5P1FVN3_ASPOF</name>
<comment type="similarity">
    <text evidence="7 10">Belongs to the HD-ZIP homeobox family. Class I subfamily.</text>
</comment>
<dbReference type="PROSITE" id="PS50071">
    <property type="entry name" value="HOMEOBOX_2"/>
    <property type="match status" value="1"/>
</dbReference>
<evidence type="ECO:0000256" key="10">
    <source>
        <dbReference type="RuleBase" id="RU369038"/>
    </source>
</evidence>
<evidence type="ECO:0000256" key="4">
    <source>
        <dbReference type="ARBA" id="ARBA00023155"/>
    </source>
</evidence>
<evidence type="ECO:0000256" key="5">
    <source>
        <dbReference type="ARBA" id="ARBA00023163"/>
    </source>
</evidence>
<accession>A0A5P1FVN3</accession>
<proteinExistence type="inferred from homology"/>
<organism evidence="14 15">
    <name type="scientific">Asparagus officinalis</name>
    <name type="common">Garden asparagus</name>
    <dbReference type="NCBI Taxonomy" id="4686"/>
    <lineage>
        <taxon>Eukaryota</taxon>
        <taxon>Viridiplantae</taxon>
        <taxon>Streptophyta</taxon>
        <taxon>Embryophyta</taxon>
        <taxon>Tracheophyta</taxon>
        <taxon>Spermatophyta</taxon>
        <taxon>Magnoliopsida</taxon>
        <taxon>Liliopsida</taxon>
        <taxon>Asparagales</taxon>
        <taxon>Asparagaceae</taxon>
        <taxon>Asparagoideae</taxon>
        <taxon>Asparagus</taxon>
    </lineage>
</organism>
<dbReference type="OMA" id="MSGGRMY"/>
<evidence type="ECO:0000313" key="14">
    <source>
        <dbReference type="EMBL" id="ONK80851.1"/>
    </source>
</evidence>
<keyword evidence="6 8" id="KW-0539">Nucleus</keyword>
<evidence type="ECO:0000256" key="2">
    <source>
        <dbReference type="ARBA" id="ARBA00023015"/>
    </source>
</evidence>
<dbReference type="PANTHER" id="PTHR24326:SF606">
    <property type="entry name" value="HOMEOBOX-LEUCINE ZIPPER PROTEIN ATHB-54"/>
    <property type="match status" value="1"/>
</dbReference>
<dbReference type="SMART" id="SM00389">
    <property type="entry name" value="HOX"/>
    <property type="match status" value="1"/>
</dbReference>
<dbReference type="InterPro" id="IPR000047">
    <property type="entry name" value="HTH_motif"/>
</dbReference>